<feature type="compositionally biased region" description="Basic and acidic residues" evidence="1">
    <location>
        <begin position="311"/>
        <end position="327"/>
    </location>
</feature>
<feature type="compositionally biased region" description="Gly residues" evidence="1">
    <location>
        <begin position="296"/>
        <end position="306"/>
    </location>
</feature>
<evidence type="ECO:0008006" key="4">
    <source>
        <dbReference type="Google" id="ProtNLM"/>
    </source>
</evidence>
<name>C1FJU3_MICCC</name>
<dbReference type="PANTHER" id="PTHR31923">
    <property type="entry name" value="BSD DOMAIN-CONTAINING PROTEIN"/>
    <property type="match status" value="1"/>
</dbReference>
<dbReference type="Proteomes" id="UP000002009">
    <property type="component" value="Chromosome 12"/>
</dbReference>
<accession>C1FJU3</accession>
<evidence type="ECO:0000313" key="2">
    <source>
        <dbReference type="EMBL" id="ACO70660.1"/>
    </source>
</evidence>
<evidence type="ECO:0000313" key="3">
    <source>
        <dbReference type="Proteomes" id="UP000002009"/>
    </source>
</evidence>
<feature type="region of interest" description="Disordered" evidence="1">
    <location>
        <begin position="285"/>
        <end position="359"/>
    </location>
</feature>
<dbReference type="GeneID" id="8248034"/>
<evidence type="ECO:0000256" key="1">
    <source>
        <dbReference type="SAM" id="MobiDB-lite"/>
    </source>
</evidence>
<sequence length="359" mass="39842">MDLGQLWSKVQTTASEIAAAAEETAARAYTAVEETGEEISKSEAWLAMSSQFAKLQSDASFTFAELRARTVSEAERAERLILLKREEAERRARARATANIDPEVYGVNIDHECFVRDLTERSFLEYPVEDGDDELDETWEMDEWERDHSEAIMAVVPELATLRFALVRDPAHHLLTPGAEPMSEARFWRTYFRMCGWRLALAEASFKARAAARARGIEVADDEPYPVEVDKAELEAFGFRVDDELLDQAAELIAEDLDEILGEEGELEQARIERERAKKAEWLRTRKEWKPDGSEGSPGAGSGSRGGSPNKGKEGNKKSDGDSDRADSPAPTGIGKEDGSVADSEDSGVLVEAPVEREK</sequence>
<dbReference type="PANTHER" id="PTHR31923:SF4">
    <property type="entry name" value="BSD DOMAIN-CONTAINING PROTEIN"/>
    <property type="match status" value="1"/>
</dbReference>
<proteinExistence type="predicted"/>
<dbReference type="InParanoid" id="C1FJU3"/>
<dbReference type="KEGG" id="mis:MICPUN_62864"/>
<dbReference type="InterPro" id="IPR035925">
    <property type="entry name" value="BSD_dom_sf"/>
</dbReference>
<dbReference type="SUPFAM" id="SSF140383">
    <property type="entry name" value="BSD domain-like"/>
    <property type="match status" value="1"/>
</dbReference>
<gene>
    <name evidence="2" type="ORF">MICPUN_62864</name>
</gene>
<dbReference type="EMBL" id="CP001577">
    <property type="protein sequence ID" value="ACO70660.1"/>
    <property type="molecule type" value="Genomic_DNA"/>
</dbReference>
<keyword evidence="3" id="KW-1185">Reference proteome</keyword>
<reference evidence="2 3" key="1">
    <citation type="journal article" date="2009" name="Science">
        <title>Green evolution and dynamic adaptations revealed by genomes of the marine picoeukaryotes Micromonas.</title>
        <authorList>
            <person name="Worden A.Z."/>
            <person name="Lee J.H."/>
            <person name="Mock T."/>
            <person name="Rouze P."/>
            <person name="Simmons M.P."/>
            <person name="Aerts A.L."/>
            <person name="Allen A.E."/>
            <person name="Cuvelier M.L."/>
            <person name="Derelle E."/>
            <person name="Everett M.V."/>
            <person name="Foulon E."/>
            <person name="Grimwood J."/>
            <person name="Gundlach H."/>
            <person name="Henrissat B."/>
            <person name="Napoli C."/>
            <person name="McDonald S.M."/>
            <person name="Parker M.S."/>
            <person name="Rombauts S."/>
            <person name="Salamov A."/>
            <person name="Von Dassow P."/>
            <person name="Badger J.H."/>
            <person name="Coutinho P.M."/>
            <person name="Demir E."/>
            <person name="Dubchak I."/>
            <person name="Gentemann C."/>
            <person name="Eikrem W."/>
            <person name="Gready J.E."/>
            <person name="John U."/>
            <person name="Lanier W."/>
            <person name="Lindquist E.A."/>
            <person name="Lucas S."/>
            <person name="Mayer K.F."/>
            <person name="Moreau H."/>
            <person name="Not F."/>
            <person name="Otillar R."/>
            <person name="Panaud O."/>
            <person name="Pangilinan J."/>
            <person name="Paulsen I."/>
            <person name="Piegu B."/>
            <person name="Poliakov A."/>
            <person name="Robbens S."/>
            <person name="Schmutz J."/>
            <person name="Toulza E."/>
            <person name="Wyss T."/>
            <person name="Zelensky A."/>
            <person name="Zhou K."/>
            <person name="Armbrust E.V."/>
            <person name="Bhattacharya D."/>
            <person name="Goodenough U.W."/>
            <person name="Van de Peer Y."/>
            <person name="Grigoriev I.V."/>
        </authorList>
    </citation>
    <scope>NUCLEOTIDE SEQUENCE [LARGE SCALE GENOMIC DNA]</scope>
    <source>
        <strain evidence="3">RCC299 / NOUM17</strain>
    </source>
</reference>
<protein>
    <recommendedName>
        <fullName evidence="4">BSD domain-containing protein</fullName>
    </recommendedName>
</protein>
<dbReference type="RefSeq" id="XP_002509402.1">
    <property type="nucleotide sequence ID" value="XM_002509356.1"/>
</dbReference>
<organism evidence="2 3">
    <name type="scientific">Micromonas commoda (strain RCC299 / NOUM17 / CCMP2709)</name>
    <name type="common">Picoplanktonic green alga</name>
    <dbReference type="NCBI Taxonomy" id="296587"/>
    <lineage>
        <taxon>Eukaryota</taxon>
        <taxon>Viridiplantae</taxon>
        <taxon>Chlorophyta</taxon>
        <taxon>Mamiellophyceae</taxon>
        <taxon>Mamiellales</taxon>
        <taxon>Mamiellaceae</taxon>
        <taxon>Micromonas</taxon>
    </lineage>
</organism>
<dbReference type="AlphaFoldDB" id="C1FJU3"/>